<reference evidence="2" key="1">
    <citation type="submission" date="2021-02" db="EMBL/GenBank/DDBJ databases">
        <authorList>
            <person name="Dougan E. K."/>
            <person name="Rhodes N."/>
            <person name="Thang M."/>
            <person name="Chan C."/>
        </authorList>
    </citation>
    <scope>NUCLEOTIDE SEQUENCE</scope>
</reference>
<keyword evidence="1" id="KW-1133">Transmembrane helix</keyword>
<feature type="transmembrane region" description="Helical" evidence="1">
    <location>
        <begin position="580"/>
        <end position="601"/>
    </location>
</feature>
<proteinExistence type="predicted"/>
<name>A0A813LYE3_POLGL</name>
<accession>A0A813LYE3</accession>
<comment type="caution">
    <text evidence="2">The sequence shown here is derived from an EMBL/GenBank/DDBJ whole genome shotgun (WGS) entry which is preliminary data.</text>
</comment>
<evidence type="ECO:0000256" key="1">
    <source>
        <dbReference type="SAM" id="Phobius"/>
    </source>
</evidence>
<organism evidence="2 3">
    <name type="scientific">Polarella glacialis</name>
    <name type="common">Dinoflagellate</name>
    <dbReference type="NCBI Taxonomy" id="89957"/>
    <lineage>
        <taxon>Eukaryota</taxon>
        <taxon>Sar</taxon>
        <taxon>Alveolata</taxon>
        <taxon>Dinophyceae</taxon>
        <taxon>Suessiales</taxon>
        <taxon>Suessiaceae</taxon>
        <taxon>Polarella</taxon>
    </lineage>
</organism>
<sequence>MLSCLRALLPKQWNSDYETAWTWLWDTIEKQITQLKGKPRVFSNSLQLFFGRMGEEREMSLSLEIFEGFFSKCAEASEFLNVSNARLLYIFGRIRGIAQEIFRDPRGAVMDISGLGLKHAGFGVRENLILIFVDICLQAMSNYSSDPKVHEALRWTFDLVTQILSRSVLEGSTAVMQAVTANSGKLLRQAVADSSRGSRAKLLTNVQVGVVTISPVAWAIETRALKAAEAMLTDLLTIRADRANYYYGMDVLFDRHPDILHMLCTSAPSLLKPFLDGLVWRSTKVVDRQRRVNYYLRHLLVDKDNRFSQSLPALVSHGDPEIIIHPLSQFCLDLLWTRLGASTFFFTKLWFMFTLVIYCIGLQYGILMFDSQGPGRWALISCRIFVYTLSLGQLLVKHSYSVVKAVRKKNITMARGCIPLPTYLLNSNQETYEFVLLLFLICQVSIEPFLHCLQVDDSWYTNCCYADAKWCELSDGYDRLTVAPQIIYFFLFAEIAHMSLKFSSFYIVCMQILNDLQLYFVALIWWTATVAAGIACLPQCLKGTQARDFYNWSSSFQSLLAIGLNAYGDSQGIAESPETLLLWCVFLFAFGWHVFFLNVLIAQFCKSFNIASEHAFGKAYLVRAQNIFGTVMPLISTKRWLRFVASLKLDEPCELDEGDLGPSGAVKAVEPADANAALAGKNIRRFGGLTSASLPWTAERAFEEDEDTAVERLQKLMSARFNEVERMMKALTEQSARELNSQLRLSTASEGLGSDMLQPQLSVPEEFGQLFDSREESEDQHLPEITRDVFV</sequence>
<evidence type="ECO:0000313" key="3">
    <source>
        <dbReference type="Proteomes" id="UP000626109"/>
    </source>
</evidence>
<gene>
    <name evidence="2" type="ORF">PGLA2088_LOCUS51235</name>
</gene>
<keyword evidence="1" id="KW-0812">Transmembrane</keyword>
<dbReference type="EMBL" id="CAJNNW010037586">
    <property type="protein sequence ID" value="CAE8743073.1"/>
    <property type="molecule type" value="Genomic_DNA"/>
</dbReference>
<feature type="transmembrane region" description="Helical" evidence="1">
    <location>
        <begin position="486"/>
        <end position="513"/>
    </location>
</feature>
<evidence type="ECO:0008006" key="4">
    <source>
        <dbReference type="Google" id="ProtNLM"/>
    </source>
</evidence>
<dbReference type="AlphaFoldDB" id="A0A813LYE3"/>
<feature type="transmembrane region" description="Helical" evidence="1">
    <location>
        <begin position="349"/>
        <end position="369"/>
    </location>
</feature>
<dbReference type="Proteomes" id="UP000626109">
    <property type="component" value="Unassembled WGS sequence"/>
</dbReference>
<keyword evidence="1" id="KW-0472">Membrane</keyword>
<evidence type="ECO:0000313" key="2">
    <source>
        <dbReference type="EMBL" id="CAE8743073.1"/>
    </source>
</evidence>
<feature type="transmembrane region" description="Helical" evidence="1">
    <location>
        <begin position="519"/>
        <end position="537"/>
    </location>
</feature>
<protein>
    <recommendedName>
        <fullName evidence="4">Ion transport domain-containing protein</fullName>
    </recommendedName>
</protein>